<dbReference type="GO" id="GO:0030246">
    <property type="term" value="F:carbohydrate binding"/>
    <property type="evidence" value="ECO:0007669"/>
    <property type="project" value="InterPro"/>
</dbReference>
<dbReference type="SUPFAM" id="SSF49452">
    <property type="entry name" value="Starch-binding domain-like"/>
    <property type="match status" value="1"/>
</dbReference>
<dbReference type="Pfam" id="PF03687">
    <property type="entry name" value="UPF0164"/>
    <property type="match status" value="1"/>
</dbReference>
<dbReference type="SUPFAM" id="SSF56935">
    <property type="entry name" value="Porins"/>
    <property type="match status" value="1"/>
</dbReference>
<dbReference type="CDD" id="cd07185">
    <property type="entry name" value="OmpA_C-like"/>
    <property type="match status" value="1"/>
</dbReference>
<sequence>MTLTLLGLLLAQFGSGEPGSTVMPLLKCGQGPRAAALGQAYVGLADDASALYWNPAGLAQLPDYHISFSHQQWFTGIQDELIHVALPSGIGTFGLGAVYSGNPGIEKWNERNEPGDTFRTWDGMLALGFGTRLGRDYFLGFAAKGMFEHLHTTVGYGGGADIGFIARPLPFLGLGIACRHLGLMQFSGYPENLPTELALGASGRFGPLVGSAEAVYPLDNTLNIRAGIEWTPVRELSVRLGYRTGPADITTLGFLSGLTAGLGVNLNNLHLDYSIAPAGGLGTTHRLGLTTRAIRRGQGSVRIRVFDAETNRPVRAVLGLSGLRDIAVETDRRGEFRLSGLPPGQLVIRTSGPGHAPRIDTMQILGDREQSAAIALEPVRHSSIWGRLFDAATKQPVGGLVVYEGPVRGEQAVDPGTGSFALRSLPVGSYQLQVLGPATEYIAQTCTLALEPGRVTSLDFYLLKQRQTIVLEGISFETGKAEILDRFTPVLERAGRLLVENPTIVVELAGHTDPREIATPEFPSNWELSQARAEAVRRYLIEKFAIAPDRLIARGYADTRPIASNDTEAGMARNRRTEFRLLEQ</sequence>
<dbReference type="PANTHER" id="PTHR30329:SF21">
    <property type="entry name" value="LIPOPROTEIN YIAD-RELATED"/>
    <property type="match status" value="1"/>
</dbReference>
<proteinExistence type="inferred from homology"/>
<name>A0A7C4GGU0_UNCW3</name>
<dbReference type="InterPro" id="IPR013784">
    <property type="entry name" value="Carb-bd-like_fold"/>
</dbReference>
<feature type="domain" description="OmpA-like" evidence="3">
    <location>
        <begin position="463"/>
        <end position="584"/>
    </location>
</feature>
<gene>
    <name evidence="4" type="ORF">ENS41_03930</name>
</gene>
<dbReference type="PANTHER" id="PTHR30329">
    <property type="entry name" value="STATOR ELEMENT OF FLAGELLAR MOTOR COMPLEX"/>
    <property type="match status" value="1"/>
</dbReference>
<dbReference type="InterPro" id="IPR005362">
    <property type="entry name" value="UPF0164"/>
</dbReference>
<comment type="similarity">
    <text evidence="1">Belongs to the UPF0164 family.</text>
</comment>
<organism evidence="4">
    <name type="scientific">candidate division WOR-3 bacterium</name>
    <dbReference type="NCBI Taxonomy" id="2052148"/>
    <lineage>
        <taxon>Bacteria</taxon>
        <taxon>Bacteria division WOR-3</taxon>
    </lineage>
</organism>
<evidence type="ECO:0000256" key="1">
    <source>
        <dbReference type="ARBA" id="ARBA00005846"/>
    </source>
</evidence>
<evidence type="ECO:0000259" key="3">
    <source>
        <dbReference type="PROSITE" id="PS51123"/>
    </source>
</evidence>
<dbReference type="NCBIfam" id="NF033709">
    <property type="entry name" value="PorV_fam"/>
    <property type="match status" value="1"/>
</dbReference>
<dbReference type="AlphaFoldDB" id="A0A7C4GGU0"/>
<dbReference type="GO" id="GO:0016020">
    <property type="term" value="C:membrane"/>
    <property type="evidence" value="ECO:0007669"/>
    <property type="project" value="UniProtKB-UniRule"/>
</dbReference>
<evidence type="ECO:0000313" key="4">
    <source>
        <dbReference type="EMBL" id="HGK28082.1"/>
    </source>
</evidence>
<comment type="caution">
    <text evidence="4">The sequence shown here is derived from an EMBL/GenBank/DDBJ whole genome shotgun (WGS) entry which is preliminary data.</text>
</comment>
<accession>A0A7C4GGU0</accession>
<reference evidence="4" key="1">
    <citation type="journal article" date="2020" name="mSystems">
        <title>Genome- and Community-Level Interaction Insights into Carbon Utilization and Element Cycling Functions of Hydrothermarchaeota in Hydrothermal Sediment.</title>
        <authorList>
            <person name="Zhou Z."/>
            <person name="Liu Y."/>
            <person name="Xu W."/>
            <person name="Pan J."/>
            <person name="Luo Z.H."/>
            <person name="Li M."/>
        </authorList>
    </citation>
    <scope>NUCLEOTIDE SEQUENCE [LARGE SCALE GENOMIC DNA]</scope>
    <source>
        <strain evidence="4">SpSt-488</strain>
    </source>
</reference>
<dbReference type="SUPFAM" id="SSF103088">
    <property type="entry name" value="OmpA-like"/>
    <property type="match status" value="1"/>
</dbReference>
<dbReference type="Gene3D" id="3.30.1330.60">
    <property type="entry name" value="OmpA-like domain"/>
    <property type="match status" value="1"/>
</dbReference>
<evidence type="ECO:0000256" key="2">
    <source>
        <dbReference type="PROSITE-ProRule" id="PRU00473"/>
    </source>
</evidence>
<dbReference type="InterPro" id="IPR036737">
    <property type="entry name" value="OmpA-like_sf"/>
</dbReference>
<dbReference type="InterPro" id="IPR006665">
    <property type="entry name" value="OmpA-like"/>
</dbReference>
<dbReference type="EMBL" id="DSUT01000077">
    <property type="protein sequence ID" value="HGK28082.1"/>
    <property type="molecule type" value="Genomic_DNA"/>
</dbReference>
<keyword evidence="2" id="KW-0472">Membrane</keyword>
<dbReference type="Gene3D" id="2.40.160.60">
    <property type="entry name" value="Outer membrane protein transport protein (OMPP1/FadL/TodX)"/>
    <property type="match status" value="1"/>
</dbReference>
<protein>
    <submittedName>
        <fullName evidence="4">PorV/PorQ family protein</fullName>
    </submittedName>
</protein>
<dbReference type="Pfam" id="PF00691">
    <property type="entry name" value="OmpA"/>
    <property type="match status" value="1"/>
</dbReference>
<dbReference type="InterPro" id="IPR050330">
    <property type="entry name" value="Bact_OuterMem_StrucFunc"/>
</dbReference>
<dbReference type="PROSITE" id="PS51123">
    <property type="entry name" value="OMPA_2"/>
    <property type="match status" value="1"/>
</dbReference>